<accession>A0A804KMP8</accession>
<feature type="region of interest" description="Disordered" evidence="1">
    <location>
        <begin position="100"/>
        <end position="143"/>
    </location>
</feature>
<name>A0A804KMP8_MUSAM</name>
<gene>
    <name evidence="2" type="ORF">GSMUA_241620.1</name>
</gene>
<dbReference type="EnsemblPlants" id="Ma09_t22990.1">
    <property type="protein sequence ID" value="Ma09_p22990.1"/>
    <property type="gene ID" value="Ma09_g22990"/>
</dbReference>
<dbReference type="AlphaFoldDB" id="A0A804KMP8"/>
<dbReference type="OrthoDB" id="657187at2759"/>
<evidence type="ECO:0000313" key="4">
    <source>
        <dbReference type="Proteomes" id="UP000012960"/>
    </source>
</evidence>
<proteinExistence type="predicted"/>
<dbReference type="OMA" id="PALIWVN"/>
<feature type="compositionally biased region" description="Pro residues" evidence="1">
    <location>
        <begin position="134"/>
        <end position="143"/>
    </location>
</feature>
<keyword evidence="4" id="KW-1185">Reference proteome</keyword>
<sequence length="143" mass="15867">MQSDNRFHDSSPLSEPPSFIQRLRSSLCSSCCFGGSAGDDEVDERPASVIRSSTIWLRSRGQELQEVGGRCRNLVARIAPRHPHHHARRGSGDFGYDPLSYALNFDEGPDDDDDDRHPGGGDAYRYRNFSSRLPPSPPRPVAS</sequence>
<organism evidence="3 4">
    <name type="scientific">Musa acuminata subsp. malaccensis</name>
    <name type="common">Wild banana</name>
    <name type="synonym">Musa malaccensis</name>
    <dbReference type="NCBI Taxonomy" id="214687"/>
    <lineage>
        <taxon>Eukaryota</taxon>
        <taxon>Viridiplantae</taxon>
        <taxon>Streptophyta</taxon>
        <taxon>Embryophyta</taxon>
        <taxon>Tracheophyta</taxon>
        <taxon>Spermatophyta</taxon>
        <taxon>Magnoliopsida</taxon>
        <taxon>Liliopsida</taxon>
        <taxon>Zingiberales</taxon>
        <taxon>Musaceae</taxon>
        <taxon>Musa</taxon>
    </lineage>
</organism>
<reference evidence="3" key="2">
    <citation type="submission" date="2021-05" db="UniProtKB">
        <authorList>
            <consortium name="EnsemblPlants"/>
        </authorList>
    </citation>
    <scope>IDENTIFICATION</scope>
    <source>
        <strain evidence="3">subsp. malaccensis</strain>
    </source>
</reference>
<dbReference type="Gramene" id="Ma09_t22990.1">
    <property type="protein sequence ID" value="Ma09_p22990.1"/>
    <property type="gene ID" value="Ma09_g22990"/>
</dbReference>
<evidence type="ECO:0000313" key="3">
    <source>
        <dbReference type="EnsemblPlants" id="Ma09_p22990.1"/>
    </source>
</evidence>
<evidence type="ECO:0000313" key="2">
    <source>
        <dbReference type="EMBL" id="CAG1836193.1"/>
    </source>
</evidence>
<dbReference type="PANTHER" id="PTHR33168">
    <property type="entry name" value="STRESS INDUCED PROTEIN-RELATED"/>
    <property type="match status" value="1"/>
</dbReference>
<reference evidence="2" key="1">
    <citation type="submission" date="2021-03" db="EMBL/GenBank/DDBJ databases">
        <authorList>
            <consortium name="Genoscope - CEA"/>
            <person name="William W."/>
        </authorList>
    </citation>
    <scope>NUCLEOTIDE SEQUENCE</scope>
    <source>
        <strain evidence="2">Doubled-haploid Pahang</strain>
    </source>
</reference>
<evidence type="ECO:0000256" key="1">
    <source>
        <dbReference type="SAM" id="MobiDB-lite"/>
    </source>
</evidence>
<protein>
    <submittedName>
        <fullName evidence="2">(wild Malaysian banana) hypothetical protein</fullName>
    </submittedName>
</protein>
<dbReference type="Proteomes" id="UP000012960">
    <property type="component" value="Unplaced"/>
</dbReference>
<dbReference type="EMBL" id="HG996474">
    <property type="protein sequence ID" value="CAG1836193.1"/>
    <property type="molecule type" value="Genomic_DNA"/>
</dbReference>